<organism evidence="1 2">
    <name type="scientific">Aestuariispira insulae</name>
    <dbReference type="NCBI Taxonomy" id="1461337"/>
    <lineage>
        <taxon>Bacteria</taxon>
        <taxon>Pseudomonadati</taxon>
        <taxon>Pseudomonadota</taxon>
        <taxon>Alphaproteobacteria</taxon>
        <taxon>Rhodospirillales</taxon>
        <taxon>Kiloniellaceae</taxon>
        <taxon>Aestuariispira</taxon>
    </lineage>
</organism>
<evidence type="ECO:0008006" key="3">
    <source>
        <dbReference type="Google" id="ProtNLM"/>
    </source>
</evidence>
<proteinExistence type="predicted"/>
<dbReference type="AlphaFoldDB" id="A0A3D9HP85"/>
<dbReference type="InterPro" id="IPR021439">
    <property type="entry name" value="DUF3088"/>
</dbReference>
<evidence type="ECO:0000313" key="1">
    <source>
        <dbReference type="EMBL" id="RED51225.1"/>
    </source>
</evidence>
<comment type="caution">
    <text evidence="1">The sequence shown here is derived from an EMBL/GenBank/DDBJ whole genome shotgun (WGS) entry which is preliminary data.</text>
</comment>
<dbReference type="RefSeq" id="WP_115936138.1">
    <property type="nucleotide sequence ID" value="NZ_QRDW01000003.1"/>
</dbReference>
<name>A0A3D9HP85_9PROT</name>
<gene>
    <name evidence="1" type="ORF">DFP90_10322</name>
</gene>
<keyword evidence="2" id="KW-1185">Reference proteome</keyword>
<sequence>MSKPQLFILEMPFIDPAMGDSQWFCADCALIEGALTLNPHWQDGITVKRIPFEKPRREVVDLLGEDNQWLPVLIRDGEPPLTDPVAIATWLAQTYGGASPHP</sequence>
<dbReference type="EMBL" id="QRDW01000003">
    <property type="protein sequence ID" value="RED51225.1"/>
    <property type="molecule type" value="Genomic_DNA"/>
</dbReference>
<evidence type="ECO:0000313" key="2">
    <source>
        <dbReference type="Proteomes" id="UP000256845"/>
    </source>
</evidence>
<accession>A0A3D9HP85</accession>
<reference evidence="1 2" key="1">
    <citation type="submission" date="2018-07" db="EMBL/GenBank/DDBJ databases">
        <title>Genomic Encyclopedia of Type Strains, Phase III (KMG-III): the genomes of soil and plant-associated and newly described type strains.</title>
        <authorList>
            <person name="Whitman W."/>
        </authorList>
    </citation>
    <scope>NUCLEOTIDE SEQUENCE [LARGE SCALE GENOMIC DNA]</scope>
    <source>
        <strain evidence="1 2">CECT 8488</strain>
    </source>
</reference>
<protein>
    <recommendedName>
        <fullName evidence="3">DUF3088 family protein</fullName>
    </recommendedName>
</protein>
<dbReference type="Proteomes" id="UP000256845">
    <property type="component" value="Unassembled WGS sequence"/>
</dbReference>
<dbReference type="OrthoDB" id="1356145at2"/>
<dbReference type="Pfam" id="PF11287">
    <property type="entry name" value="DUF3088"/>
    <property type="match status" value="1"/>
</dbReference>